<evidence type="ECO:0000313" key="3">
    <source>
        <dbReference type="Proteomes" id="UP001055804"/>
    </source>
</evidence>
<dbReference type="Proteomes" id="UP001055804">
    <property type="component" value="Unassembled WGS sequence"/>
</dbReference>
<keyword evidence="1" id="KW-0472">Membrane</keyword>
<keyword evidence="1" id="KW-1133">Transmembrane helix</keyword>
<dbReference type="PANTHER" id="PTHR38588:SF1">
    <property type="entry name" value="BLL0334 PROTEIN"/>
    <property type="match status" value="1"/>
</dbReference>
<name>A0A9J6PBZ1_9PROT</name>
<protein>
    <submittedName>
        <fullName evidence="2">Carbon monoxide dehydrogenase subunit G</fullName>
    </submittedName>
</protein>
<dbReference type="Gene3D" id="3.30.530.20">
    <property type="match status" value="1"/>
</dbReference>
<dbReference type="Pfam" id="PF06240">
    <property type="entry name" value="COXG"/>
    <property type="match status" value="1"/>
</dbReference>
<proteinExistence type="predicted"/>
<dbReference type="InterPro" id="IPR010419">
    <property type="entry name" value="CO_DH_gsu"/>
</dbReference>
<dbReference type="AlphaFoldDB" id="A0A9J6PBZ1"/>
<keyword evidence="3" id="KW-1185">Reference proteome</keyword>
<organism evidence="2 3">
    <name type="scientific">Futiania mangrovi</name>
    <dbReference type="NCBI Taxonomy" id="2959716"/>
    <lineage>
        <taxon>Bacteria</taxon>
        <taxon>Pseudomonadati</taxon>
        <taxon>Pseudomonadota</taxon>
        <taxon>Alphaproteobacteria</taxon>
        <taxon>Futianiales</taxon>
        <taxon>Futianiaceae</taxon>
        <taxon>Futiania</taxon>
    </lineage>
</organism>
<gene>
    <name evidence="2" type="ORF">NJQ99_06450</name>
</gene>
<comment type="caution">
    <text evidence="2">The sequence shown here is derived from an EMBL/GenBank/DDBJ whole genome shotgun (WGS) entry which is preliminary data.</text>
</comment>
<dbReference type="PANTHER" id="PTHR38588">
    <property type="entry name" value="BLL0334 PROTEIN"/>
    <property type="match status" value="1"/>
</dbReference>
<dbReference type="InterPro" id="IPR023393">
    <property type="entry name" value="START-like_dom_sf"/>
</dbReference>
<dbReference type="CDD" id="cd05018">
    <property type="entry name" value="CoxG"/>
    <property type="match status" value="1"/>
</dbReference>
<sequence length="207" mass="21213">MKLSGEYRIPAPREQVWEALNDPDVLKECIPGCEEVTKTSDNSFEAKVKAKVGPVSANFKGNVELTDLNPPESYTITGSGSGGAAGGAKGAAKVKLTPDGDETILSYDVDATVSGKLAQLGQRMIDPVAKKMANQFFESFAGRLGGSAVPAQETAEEEEAATAAGSPVGAGAVGPTATPSTAGGIPQWAWIAGLAAIVLILIYVFTG</sequence>
<dbReference type="RefSeq" id="WP_269331961.1">
    <property type="nucleotide sequence ID" value="NZ_JAMZFT010000001.1"/>
</dbReference>
<feature type="transmembrane region" description="Helical" evidence="1">
    <location>
        <begin position="188"/>
        <end position="206"/>
    </location>
</feature>
<dbReference type="EMBL" id="JAMZFT010000001">
    <property type="protein sequence ID" value="MCP1336041.1"/>
    <property type="molecule type" value="Genomic_DNA"/>
</dbReference>
<evidence type="ECO:0000256" key="1">
    <source>
        <dbReference type="SAM" id="Phobius"/>
    </source>
</evidence>
<reference evidence="2" key="1">
    <citation type="submission" date="2022-06" db="EMBL/GenBank/DDBJ databases">
        <title>Isolation and Genomics of Futiania mangrovii gen. nov., sp. nov., a Rare and Metabolically-versatile member in the Class Alphaproteobacteria.</title>
        <authorList>
            <person name="Liu L."/>
            <person name="Huang W.-C."/>
            <person name="Pan J."/>
            <person name="Li J."/>
            <person name="Huang Y."/>
            <person name="Du H."/>
            <person name="Liu Y."/>
            <person name="Li M."/>
        </authorList>
    </citation>
    <scope>NUCLEOTIDE SEQUENCE</scope>
    <source>
        <strain evidence="2">FT118</strain>
    </source>
</reference>
<evidence type="ECO:0000313" key="2">
    <source>
        <dbReference type="EMBL" id="MCP1336041.1"/>
    </source>
</evidence>
<dbReference type="SUPFAM" id="SSF55961">
    <property type="entry name" value="Bet v1-like"/>
    <property type="match status" value="1"/>
</dbReference>
<keyword evidence="1" id="KW-0812">Transmembrane</keyword>
<accession>A0A9J6PBZ1</accession>